<dbReference type="EnsemblPlants" id="HORVU.MOREX.r3.3HG0252630.1">
    <property type="protein sequence ID" value="HORVU.MOREX.r3.3HG0252630.1.CDS1"/>
    <property type="gene ID" value="HORVU.MOREX.r3.3HG0252630"/>
</dbReference>
<dbReference type="Proteomes" id="UP000011116">
    <property type="component" value="Chromosome 3H"/>
</dbReference>
<protein>
    <recommendedName>
        <fullName evidence="4">Secreted protein</fullName>
    </recommendedName>
</protein>
<keyword evidence="3" id="KW-1185">Reference proteome</keyword>
<accession>A0A8I6XXM7</accession>
<evidence type="ECO:0000313" key="3">
    <source>
        <dbReference type="Proteomes" id="UP000011116"/>
    </source>
</evidence>
<evidence type="ECO:0000313" key="2">
    <source>
        <dbReference type="EnsemblPlants" id="HORVU.MOREX.r3.3HG0252630.1.CDS1"/>
    </source>
</evidence>
<evidence type="ECO:0008006" key="4">
    <source>
        <dbReference type="Google" id="ProtNLM"/>
    </source>
</evidence>
<evidence type="ECO:0000256" key="1">
    <source>
        <dbReference type="SAM" id="SignalP"/>
    </source>
</evidence>
<reference evidence="3" key="1">
    <citation type="journal article" date="2012" name="Nature">
        <title>A physical, genetic and functional sequence assembly of the barley genome.</title>
        <authorList>
            <consortium name="The International Barley Genome Sequencing Consortium"/>
            <person name="Mayer K.F."/>
            <person name="Waugh R."/>
            <person name="Brown J.W."/>
            <person name="Schulman A."/>
            <person name="Langridge P."/>
            <person name="Platzer M."/>
            <person name="Fincher G.B."/>
            <person name="Muehlbauer G.J."/>
            <person name="Sato K."/>
            <person name="Close T.J."/>
            <person name="Wise R.P."/>
            <person name="Stein N."/>
        </authorList>
    </citation>
    <scope>NUCLEOTIDE SEQUENCE [LARGE SCALE GENOMIC DNA]</scope>
    <source>
        <strain evidence="3">cv. Morex</strain>
    </source>
</reference>
<keyword evidence="1" id="KW-0732">Signal</keyword>
<proteinExistence type="predicted"/>
<feature type="chain" id="PRO_5035233136" description="Secreted protein" evidence="1">
    <location>
        <begin position="16"/>
        <end position="77"/>
    </location>
</feature>
<reference evidence="2" key="3">
    <citation type="submission" date="2022-01" db="UniProtKB">
        <authorList>
            <consortium name="EnsemblPlants"/>
        </authorList>
    </citation>
    <scope>IDENTIFICATION</scope>
    <source>
        <strain evidence="2">subsp. vulgare</strain>
    </source>
</reference>
<feature type="signal peptide" evidence="1">
    <location>
        <begin position="1"/>
        <end position="15"/>
    </location>
</feature>
<name>A0A8I6XXM7_HORVV</name>
<dbReference type="Gramene" id="HORVU.MOREX.r2.3HG0209650.1">
    <property type="protein sequence ID" value="HORVU.MOREX.r2.3HG0209650.1.CDS.1"/>
    <property type="gene ID" value="HORVU.MOREX.r2.3HG0209650"/>
</dbReference>
<dbReference type="AlphaFoldDB" id="A0A8I6XXM7"/>
<organism evidence="2 3">
    <name type="scientific">Hordeum vulgare subsp. vulgare</name>
    <name type="common">Domesticated barley</name>
    <dbReference type="NCBI Taxonomy" id="112509"/>
    <lineage>
        <taxon>Eukaryota</taxon>
        <taxon>Viridiplantae</taxon>
        <taxon>Streptophyta</taxon>
        <taxon>Embryophyta</taxon>
        <taxon>Tracheophyta</taxon>
        <taxon>Spermatophyta</taxon>
        <taxon>Magnoliopsida</taxon>
        <taxon>Liliopsida</taxon>
        <taxon>Poales</taxon>
        <taxon>Poaceae</taxon>
        <taxon>BOP clade</taxon>
        <taxon>Pooideae</taxon>
        <taxon>Triticodae</taxon>
        <taxon>Triticeae</taxon>
        <taxon>Hordeinae</taxon>
        <taxon>Hordeum</taxon>
    </lineage>
</organism>
<dbReference type="Gramene" id="HORVU.MOREX.r3.3HG0252630.1">
    <property type="protein sequence ID" value="HORVU.MOREX.r3.3HG0252630.1.CDS1"/>
    <property type="gene ID" value="HORVU.MOREX.r3.3HG0252630"/>
</dbReference>
<sequence length="77" mass="8721">MASLLLLLQAIVSGADEGILSTREVPEEVKQRKMFSPNILLAHGGCRLDDEDAEERWLVTCLQWPRNNPQSAWMQTI</sequence>
<reference evidence="2" key="2">
    <citation type="submission" date="2020-10" db="EMBL/GenBank/DDBJ databases">
        <authorList>
            <person name="Scholz U."/>
            <person name="Mascher M."/>
            <person name="Fiebig A."/>
        </authorList>
    </citation>
    <scope>NUCLEOTIDE SEQUENCE [LARGE SCALE GENOMIC DNA]</scope>
    <source>
        <strain evidence="2">cv. Morex</strain>
    </source>
</reference>